<geneLocation type="mitochondrion" evidence="1"/>
<accession>A0A1Y0B027</accession>
<reference evidence="1" key="1">
    <citation type="submission" date="2017-03" db="EMBL/GenBank/DDBJ databases">
        <title>The mitochondrial genome of the carnivorous plant Utricularia reniformis (Lentibulariaceae): structure, comparative analysis and evolutionary landmarks.</title>
        <authorList>
            <person name="Silva S.R."/>
            <person name="Alvarenga D.O."/>
            <person name="Michael T.P."/>
            <person name="Miranda V.F.O."/>
            <person name="Varani A.M."/>
        </authorList>
    </citation>
    <scope>NUCLEOTIDE SEQUENCE</scope>
</reference>
<gene>
    <name evidence="1" type="ORF">AEK19_MT0482</name>
</gene>
<protein>
    <submittedName>
        <fullName evidence="1">Uncharacterized protein</fullName>
    </submittedName>
</protein>
<dbReference type="AlphaFoldDB" id="A0A1Y0B027"/>
<sequence length="45" mass="4984">MKPGKVDRGQNHSANPVLLNGIESALSSKYFYSTISANKTWNWTA</sequence>
<keyword evidence="1" id="KW-0496">Mitochondrion</keyword>
<evidence type="ECO:0000313" key="1">
    <source>
        <dbReference type="EMBL" id="ART30739.1"/>
    </source>
</evidence>
<organism evidence="1">
    <name type="scientific">Utricularia reniformis</name>
    <dbReference type="NCBI Taxonomy" id="192314"/>
    <lineage>
        <taxon>Eukaryota</taxon>
        <taxon>Viridiplantae</taxon>
        <taxon>Streptophyta</taxon>
        <taxon>Embryophyta</taxon>
        <taxon>Tracheophyta</taxon>
        <taxon>Spermatophyta</taxon>
        <taxon>Magnoliopsida</taxon>
        <taxon>eudicotyledons</taxon>
        <taxon>Gunneridae</taxon>
        <taxon>Pentapetalae</taxon>
        <taxon>asterids</taxon>
        <taxon>lamiids</taxon>
        <taxon>Lamiales</taxon>
        <taxon>Lentibulariaceae</taxon>
        <taxon>Utricularia</taxon>
    </lineage>
</organism>
<dbReference type="EMBL" id="KY774314">
    <property type="protein sequence ID" value="ART30739.1"/>
    <property type="molecule type" value="Genomic_DNA"/>
</dbReference>
<proteinExistence type="predicted"/>
<name>A0A1Y0B027_9LAMI</name>